<dbReference type="Gene3D" id="3.40.50.2000">
    <property type="entry name" value="Glycogen Phosphorylase B"/>
    <property type="match status" value="2"/>
</dbReference>
<dbReference type="GO" id="GO:0009103">
    <property type="term" value="P:lipopolysaccharide biosynthetic process"/>
    <property type="evidence" value="ECO:0007669"/>
    <property type="project" value="TreeGrafter"/>
</dbReference>
<dbReference type="PANTHER" id="PTHR46401:SF2">
    <property type="entry name" value="GLYCOSYLTRANSFERASE WBBK-RELATED"/>
    <property type="match status" value="1"/>
</dbReference>
<protein>
    <recommendedName>
        <fullName evidence="5">Glycosyltransferase subfamily 4-like N-terminal domain-containing protein</fullName>
    </recommendedName>
</protein>
<reference evidence="4" key="1">
    <citation type="submission" date="2018-05" db="EMBL/GenBank/DDBJ databases">
        <authorList>
            <person name="Lanie J.A."/>
            <person name="Ng W.-L."/>
            <person name="Kazmierczak K.M."/>
            <person name="Andrzejewski T.M."/>
            <person name="Davidsen T.M."/>
            <person name="Wayne K.J."/>
            <person name="Tettelin H."/>
            <person name="Glass J.I."/>
            <person name="Rusch D."/>
            <person name="Podicherti R."/>
            <person name="Tsui H.-C.T."/>
            <person name="Winkler M.E."/>
        </authorList>
    </citation>
    <scope>NUCLEOTIDE SEQUENCE</scope>
</reference>
<dbReference type="Pfam" id="PF13439">
    <property type="entry name" value="Glyco_transf_4"/>
    <property type="match status" value="1"/>
</dbReference>
<dbReference type="InterPro" id="IPR028098">
    <property type="entry name" value="Glyco_trans_4-like_N"/>
</dbReference>
<dbReference type="SUPFAM" id="SSF53756">
    <property type="entry name" value="UDP-Glycosyltransferase/glycogen phosphorylase"/>
    <property type="match status" value="1"/>
</dbReference>
<proteinExistence type="predicted"/>
<evidence type="ECO:0000259" key="3">
    <source>
        <dbReference type="Pfam" id="PF13439"/>
    </source>
</evidence>
<evidence type="ECO:0000256" key="1">
    <source>
        <dbReference type="ARBA" id="ARBA00022679"/>
    </source>
</evidence>
<feature type="domain" description="Glycosyl transferase family 1" evidence="2">
    <location>
        <begin position="191"/>
        <end position="352"/>
    </location>
</feature>
<dbReference type="GO" id="GO:0016757">
    <property type="term" value="F:glycosyltransferase activity"/>
    <property type="evidence" value="ECO:0007669"/>
    <property type="project" value="InterPro"/>
</dbReference>
<organism evidence="4">
    <name type="scientific">marine metagenome</name>
    <dbReference type="NCBI Taxonomy" id="408172"/>
    <lineage>
        <taxon>unclassified sequences</taxon>
        <taxon>metagenomes</taxon>
        <taxon>ecological metagenomes</taxon>
    </lineage>
</organism>
<accession>A0A381UAY6</accession>
<evidence type="ECO:0000313" key="4">
    <source>
        <dbReference type="EMBL" id="SVA25124.1"/>
    </source>
</evidence>
<gene>
    <name evidence="4" type="ORF">METZ01_LOCUS77978</name>
</gene>
<dbReference type="PANTHER" id="PTHR46401">
    <property type="entry name" value="GLYCOSYLTRANSFERASE WBBK-RELATED"/>
    <property type="match status" value="1"/>
</dbReference>
<dbReference type="AlphaFoldDB" id="A0A381UAY6"/>
<feature type="non-terminal residue" evidence="4">
    <location>
        <position position="358"/>
    </location>
</feature>
<feature type="domain" description="Glycosyltransferase subfamily 4-like N-terminal" evidence="3">
    <location>
        <begin position="13"/>
        <end position="180"/>
    </location>
</feature>
<keyword evidence="1" id="KW-0808">Transferase</keyword>
<dbReference type="Pfam" id="PF00534">
    <property type="entry name" value="Glycos_transf_1"/>
    <property type="match status" value="1"/>
</dbReference>
<dbReference type="InterPro" id="IPR001296">
    <property type="entry name" value="Glyco_trans_1"/>
</dbReference>
<sequence length="358" mass="41331">MKIAIIRQKFVLYGGAEQFADGFIHQLAESGHEVHIFSNSWTPSHHSNINHHFVETLGLNAFFRTLSFSIKVSKKIREQHFDIIQSHEKTWLQDIYRAGDGCHIKWLYQREKQISSIKKFFLFINPFHQLILKLEKNIFESGQCKKIIAISQMVKEDILENYRCPPEKISVVYNGVDLHRFHPNNKNNYRKSIRKKLGIPENSVLILFVGSGFERKGLQFLLQSTEYLAKENWRLLLMGKGNFEKFMRYAPANKRNRIIAKEPDPEIEKFYAAADLFILPSIYEPFGNANLEALATGLPVITTKYCGAANIIDSKKNGLVVGDPYNPQEIAEKINYLFDFSAREGMGKKARELAEQFP</sequence>
<dbReference type="EMBL" id="UINC01006044">
    <property type="protein sequence ID" value="SVA25124.1"/>
    <property type="molecule type" value="Genomic_DNA"/>
</dbReference>
<dbReference type="CDD" id="cd03801">
    <property type="entry name" value="GT4_PimA-like"/>
    <property type="match status" value="1"/>
</dbReference>
<evidence type="ECO:0000259" key="2">
    <source>
        <dbReference type="Pfam" id="PF00534"/>
    </source>
</evidence>
<evidence type="ECO:0008006" key="5">
    <source>
        <dbReference type="Google" id="ProtNLM"/>
    </source>
</evidence>
<name>A0A381UAY6_9ZZZZ</name>